<feature type="domain" description="Peptidase C14 caspase" evidence="1">
    <location>
        <begin position="78"/>
        <end position="282"/>
    </location>
</feature>
<dbReference type="InterPro" id="IPR011600">
    <property type="entry name" value="Pept_C14_caspase"/>
</dbReference>
<dbReference type="eggNOG" id="COG4249">
    <property type="taxonomic scope" value="Bacteria"/>
</dbReference>
<sequence>MLTSCIARIQKSVFGTITLLACLLLTLLSPLKAHSSYNSSFGVNQTVCYDNQCPLDTDFYFEFENMHLIKGLFTGQNYDQIPEVSTLNGCRNDAWNFFNWAAISKGIPATSLKVRTDRFGPLSKSIVLSEIERLAEQTHSEAGPHRIMISFSGHGTRRADTSGDELDQMDELMVCGRDIVSDDELHHAFKRFHKSTRLLVFVDTCHSGSMFDLPYRYLYNTLHPDIVEEIDTGRDRDIPAYMMVISASRDRETAADAFLPSPDTISWSSQGDFSNRMIKTLKEVYYHNLYVRNIPALLRDQKLHAEIKYNLNQHAVLSTNFRLDKDLKLFGW</sequence>
<dbReference type="InterPro" id="IPR050452">
    <property type="entry name" value="Metacaspase"/>
</dbReference>
<dbReference type="EMBL" id="JOJP01000001">
    <property type="protein sequence ID" value="KEI73061.1"/>
    <property type="molecule type" value="Genomic_DNA"/>
</dbReference>
<keyword evidence="3" id="KW-1185">Reference proteome</keyword>
<dbReference type="AlphaFoldDB" id="A0A081KFY5"/>
<dbReference type="STRING" id="305900.GV64_22170"/>
<dbReference type="GO" id="GO:0006508">
    <property type="term" value="P:proteolysis"/>
    <property type="evidence" value="ECO:0007669"/>
    <property type="project" value="InterPro"/>
</dbReference>
<evidence type="ECO:0000259" key="1">
    <source>
        <dbReference type="Pfam" id="PF00656"/>
    </source>
</evidence>
<organism evidence="2 3">
    <name type="scientific">Endozoicomonas elysicola</name>
    <dbReference type="NCBI Taxonomy" id="305900"/>
    <lineage>
        <taxon>Bacteria</taxon>
        <taxon>Pseudomonadati</taxon>
        <taxon>Pseudomonadota</taxon>
        <taxon>Gammaproteobacteria</taxon>
        <taxon>Oceanospirillales</taxon>
        <taxon>Endozoicomonadaceae</taxon>
        <taxon>Endozoicomonas</taxon>
    </lineage>
</organism>
<dbReference type="Pfam" id="PF00656">
    <property type="entry name" value="Peptidase_C14"/>
    <property type="match status" value="1"/>
</dbReference>
<accession>A0A081KFY5</accession>
<evidence type="ECO:0000313" key="3">
    <source>
        <dbReference type="Proteomes" id="UP000027997"/>
    </source>
</evidence>
<comment type="caution">
    <text evidence="2">The sequence shown here is derived from an EMBL/GenBank/DDBJ whole genome shotgun (WGS) entry which is preliminary data.</text>
</comment>
<dbReference type="Gene3D" id="3.40.50.1460">
    <property type="match status" value="1"/>
</dbReference>
<gene>
    <name evidence="2" type="ORF">GV64_22170</name>
</gene>
<evidence type="ECO:0000313" key="2">
    <source>
        <dbReference type="EMBL" id="KEI73061.1"/>
    </source>
</evidence>
<protein>
    <recommendedName>
        <fullName evidence="1">Peptidase C14 caspase domain-containing protein</fullName>
    </recommendedName>
</protein>
<dbReference type="PANTHER" id="PTHR48104:SF30">
    <property type="entry name" value="METACASPASE-1"/>
    <property type="match status" value="1"/>
</dbReference>
<dbReference type="GO" id="GO:0005737">
    <property type="term" value="C:cytoplasm"/>
    <property type="evidence" value="ECO:0007669"/>
    <property type="project" value="TreeGrafter"/>
</dbReference>
<name>A0A081KFY5_9GAMM</name>
<dbReference type="GO" id="GO:0004197">
    <property type="term" value="F:cysteine-type endopeptidase activity"/>
    <property type="evidence" value="ECO:0007669"/>
    <property type="project" value="InterPro"/>
</dbReference>
<dbReference type="RefSeq" id="WP_020583211.1">
    <property type="nucleotide sequence ID" value="NZ_JOJP01000001.1"/>
</dbReference>
<proteinExistence type="predicted"/>
<reference evidence="2 3" key="1">
    <citation type="submission" date="2014-06" db="EMBL/GenBank/DDBJ databases">
        <title>Whole Genome Sequences of Three Symbiotic Endozoicomonas Bacteria.</title>
        <authorList>
            <person name="Neave M.J."/>
            <person name="Apprill A."/>
            <person name="Voolstra C.R."/>
        </authorList>
    </citation>
    <scope>NUCLEOTIDE SEQUENCE [LARGE SCALE GENOMIC DNA]</scope>
    <source>
        <strain evidence="2 3">DSM 22380</strain>
    </source>
</reference>
<dbReference type="PANTHER" id="PTHR48104">
    <property type="entry name" value="METACASPASE-4"/>
    <property type="match status" value="1"/>
</dbReference>
<dbReference type="Proteomes" id="UP000027997">
    <property type="component" value="Unassembled WGS sequence"/>
</dbReference>